<evidence type="ECO:0000313" key="1">
    <source>
        <dbReference type="EMBL" id="KAG9355475.1"/>
    </source>
</evidence>
<dbReference type="EMBL" id="JAFBMS010000001">
    <property type="protein sequence ID" value="KAG9355475.1"/>
    <property type="molecule type" value="Genomic_DNA"/>
</dbReference>
<evidence type="ECO:0000313" key="2">
    <source>
        <dbReference type="Proteomes" id="UP000824540"/>
    </source>
</evidence>
<reference evidence="1" key="1">
    <citation type="thesis" date="2021" institute="BYU ScholarsArchive" country="Provo, UT, USA">
        <title>Applications of and Algorithms for Genome Assembly and Genomic Analyses with an Emphasis on Marine Teleosts.</title>
        <authorList>
            <person name="Pickett B.D."/>
        </authorList>
    </citation>
    <scope>NUCLEOTIDE SEQUENCE</scope>
    <source>
        <strain evidence="1">HI-2016</strain>
    </source>
</reference>
<proteinExistence type="predicted"/>
<protein>
    <submittedName>
        <fullName evidence="1">Uncharacterized protein</fullName>
    </submittedName>
</protein>
<gene>
    <name evidence="1" type="ORF">JZ751_000313</name>
</gene>
<sequence length="147" mass="16138">MLIMLNLCTNVRVATELNTKRRSFIATDSKDEEIKVPKKLFLGMYSSVCHQTAIILHRSPSSSSSLSNITQQHGSASHSPSHRCSSVYSVTSASFHFIACSPIIPISICSMLGTAGTLLRLLHLCVWHSGPACLHWIICAATWLDVR</sequence>
<dbReference type="OrthoDB" id="292213at2759"/>
<accession>A0A8T2PVW5</accession>
<comment type="caution">
    <text evidence="1">The sequence shown here is derived from an EMBL/GenBank/DDBJ whole genome shotgun (WGS) entry which is preliminary data.</text>
</comment>
<organism evidence="1 2">
    <name type="scientific">Albula glossodonta</name>
    <name type="common">roundjaw bonefish</name>
    <dbReference type="NCBI Taxonomy" id="121402"/>
    <lineage>
        <taxon>Eukaryota</taxon>
        <taxon>Metazoa</taxon>
        <taxon>Chordata</taxon>
        <taxon>Craniata</taxon>
        <taxon>Vertebrata</taxon>
        <taxon>Euteleostomi</taxon>
        <taxon>Actinopterygii</taxon>
        <taxon>Neopterygii</taxon>
        <taxon>Teleostei</taxon>
        <taxon>Albuliformes</taxon>
        <taxon>Albulidae</taxon>
        <taxon>Albula</taxon>
    </lineage>
</organism>
<dbReference type="Proteomes" id="UP000824540">
    <property type="component" value="Unassembled WGS sequence"/>
</dbReference>
<dbReference type="AlphaFoldDB" id="A0A8T2PVW5"/>
<keyword evidence="2" id="KW-1185">Reference proteome</keyword>
<name>A0A8T2PVW5_9TELE</name>